<protein>
    <submittedName>
        <fullName evidence="1">DUF2620 family protein</fullName>
    </submittedName>
</protein>
<dbReference type="RefSeq" id="WP_126866902.1">
    <property type="nucleotide sequence ID" value="NZ_JAUSTX010000027.1"/>
</dbReference>
<dbReference type="AlphaFoldDB" id="A0A433HC31"/>
<name>A0A433HC31_9BACI</name>
<gene>
    <name evidence="1" type="ORF">ELQ35_19760</name>
</gene>
<dbReference type="OrthoDB" id="5191605at2"/>
<accession>A0A433HC31</accession>
<evidence type="ECO:0000313" key="2">
    <source>
        <dbReference type="Proteomes" id="UP000267430"/>
    </source>
</evidence>
<keyword evidence="2" id="KW-1185">Reference proteome</keyword>
<dbReference type="Pfam" id="PF10941">
    <property type="entry name" value="DUF2620"/>
    <property type="match status" value="1"/>
</dbReference>
<sequence length="120" mass="12448">MIKIVIGGQLNKQAIEKLIKELGGSEVEVSVKSDLEAVMALKNKQVDYYVGACETGSGGALAMALALLGRDNCVTLASPSKVKNQEEILAEVASGKIAFGFTAPSSVSVLKALVPALLTK</sequence>
<comment type="caution">
    <text evidence="1">The sequence shown here is derived from an EMBL/GenBank/DDBJ whole genome shotgun (WGS) entry which is preliminary data.</text>
</comment>
<proteinExistence type="predicted"/>
<dbReference type="InterPro" id="IPR021238">
    <property type="entry name" value="DUF2620"/>
</dbReference>
<organism evidence="1 2">
    <name type="scientific">Peribacillus cavernae</name>
    <dbReference type="NCBI Taxonomy" id="1674310"/>
    <lineage>
        <taxon>Bacteria</taxon>
        <taxon>Bacillati</taxon>
        <taxon>Bacillota</taxon>
        <taxon>Bacilli</taxon>
        <taxon>Bacillales</taxon>
        <taxon>Bacillaceae</taxon>
        <taxon>Peribacillus</taxon>
    </lineage>
</organism>
<dbReference type="EMBL" id="RYZZ01000038">
    <property type="protein sequence ID" value="RUQ25828.1"/>
    <property type="molecule type" value="Genomic_DNA"/>
</dbReference>
<evidence type="ECO:0000313" key="1">
    <source>
        <dbReference type="EMBL" id="RUQ25828.1"/>
    </source>
</evidence>
<reference evidence="1 2" key="1">
    <citation type="submission" date="2018-12" db="EMBL/GenBank/DDBJ databases">
        <title>Bacillus chawlae sp. nov., Bacillus glennii sp. nov., and Bacillus saganii sp. nov. Isolated from the Vehicle Assembly Building at Kennedy Space Center where the Viking Spacecraft were Assembled.</title>
        <authorList>
            <person name="Seuylemezian A."/>
            <person name="Vaishampayan P."/>
        </authorList>
    </citation>
    <scope>NUCLEOTIDE SEQUENCE [LARGE SCALE GENOMIC DNA]</scope>
    <source>
        <strain evidence="1 2">L5</strain>
    </source>
</reference>
<dbReference type="Proteomes" id="UP000267430">
    <property type="component" value="Unassembled WGS sequence"/>
</dbReference>